<dbReference type="GO" id="GO:0005737">
    <property type="term" value="C:cytoplasm"/>
    <property type="evidence" value="ECO:0007669"/>
    <property type="project" value="UniProtKB-SubCell"/>
</dbReference>
<comment type="similarity">
    <text evidence="3 9">Belongs to the DPH1/DPH2 family. DPH2 subfamily.</text>
</comment>
<evidence type="ECO:0000256" key="5">
    <source>
        <dbReference type="ARBA" id="ARBA00023004"/>
    </source>
</evidence>
<dbReference type="GO" id="GO:0046872">
    <property type="term" value="F:metal ion binding"/>
    <property type="evidence" value="ECO:0007669"/>
    <property type="project" value="UniProtKB-KW"/>
</dbReference>
<dbReference type="GO" id="GO:0090560">
    <property type="term" value="F:2-(3-amino-3-carboxypropyl)histidine synthase activity"/>
    <property type="evidence" value="ECO:0007669"/>
    <property type="project" value="InterPro"/>
</dbReference>
<dbReference type="InterPro" id="IPR010014">
    <property type="entry name" value="DHP2"/>
</dbReference>
<evidence type="ECO:0000256" key="8">
    <source>
        <dbReference type="ARBA" id="ARBA00054092"/>
    </source>
</evidence>
<dbReference type="InterPro" id="IPR042265">
    <property type="entry name" value="DPH1/DPH2_3"/>
</dbReference>
<protein>
    <recommendedName>
        <fullName evidence="9">2-(3-amino-3-carboxypropyl)histidine synthase subunit 2</fullName>
    </recommendedName>
</protein>
<keyword evidence="12" id="KW-1185">Reference proteome</keyword>
<dbReference type="NCBIfam" id="TIGR00322">
    <property type="entry name" value="diphth2_R"/>
    <property type="match status" value="1"/>
</dbReference>
<name>A0A642UQW1_DIURU</name>
<feature type="compositionally biased region" description="Acidic residues" evidence="10">
    <location>
        <begin position="491"/>
        <end position="501"/>
    </location>
</feature>
<dbReference type="EMBL" id="SWFT01000066">
    <property type="protein sequence ID" value="KAA8903750.1"/>
    <property type="molecule type" value="Genomic_DNA"/>
</dbReference>
<dbReference type="SFLD" id="SFLDS00032">
    <property type="entry name" value="Radical_SAM_3-amino-3-carboxyp"/>
    <property type="match status" value="1"/>
</dbReference>
<dbReference type="OrthoDB" id="449241at2759"/>
<comment type="caution">
    <text evidence="11">The sequence shown here is derived from an EMBL/GenBank/DDBJ whole genome shotgun (WGS) entry which is preliminary data.</text>
</comment>
<dbReference type="InterPro" id="IPR016435">
    <property type="entry name" value="DPH1/DPH2"/>
</dbReference>
<comment type="function">
    <text evidence="9">Required for the first step of diphthamide biosynthesis, a post-translational modification of histidine which occurs in elongation factor 2. DPH1 and DPH2 transfer a 3-amino-3-carboxypropyl (ACP) group from S-adenosyl-L-methionine (SAM) to a histidine residue, the reaction is assisted by a reduction system comprising DPH3 and a NADH-dependent reductase. Facilitates the reduction of the catalytic iron-sulfur cluster found in the DPH1 subunit.</text>
</comment>
<evidence type="ECO:0000256" key="1">
    <source>
        <dbReference type="ARBA" id="ARBA00001966"/>
    </source>
</evidence>
<comment type="pathway">
    <text evidence="2 9">Protein modification; peptidyl-diphthamide biosynthesis.</text>
</comment>
<dbReference type="PANTHER" id="PTHR10762">
    <property type="entry name" value="DIPHTHAMIDE BIOSYNTHESIS PROTEIN"/>
    <property type="match status" value="1"/>
</dbReference>
<evidence type="ECO:0000256" key="2">
    <source>
        <dbReference type="ARBA" id="ARBA00005156"/>
    </source>
</evidence>
<evidence type="ECO:0000256" key="3">
    <source>
        <dbReference type="ARBA" id="ARBA00006179"/>
    </source>
</evidence>
<evidence type="ECO:0000313" key="11">
    <source>
        <dbReference type="EMBL" id="KAA8903750.1"/>
    </source>
</evidence>
<dbReference type="OMA" id="QIWNENH"/>
<dbReference type="Proteomes" id="UP000449547">
    <property type="component" value="Unassembled WGS sequence"/>
</dbReference>
<evidence type="ECO:0000256" key="4">
    <source>
        <dbReference type="ARBA" id="ARBA00022723"/>
    </source>
</evidence>
<dbReference type="FunFam" id="3.40.50.11860:FF:000001">
    <property type="entry name" value="2-(3-amino-3-carboxypropyl)histidine synthase subunit 2"/>
    <property type="match status" value="1"/>
</dbReference>
<dbReference type="PANTHER" id="PTHR10762:SF2">
    <property type="entry name" value="2-(3-AMINO-3-CARBOXYPROPYL)HISTIDINE SYNTHASE SUBUNIT 2"/>
    <property type="match status" value="1"/>
</dbReference>
<dbReference type="RefSeq" id="XP_034012956.1">
    <property type="nucleotide sequence ID" value="XM_034154894.1"/>
</dbReference>
<keyword evidence="4 9" id="KW-0479">Metal-binding</keyword>
<dbReference type="InterPro" id="IPR042263">
    <property type="entry name" value="DPH1/DPH2_1"/>
</dbReference>
<reference evidence="11 12" key="1">
    <citation type="submission" date="2019-07" db="EMBL/GenBank/DDBJ databases">
        <title>Genome assembly of two rare yeast pathogens: Diutina rugosa and Trichomonascus ciferrii.</title>
        <authorList>
            <person name="Mixao V."/>
            <person name="Saus E."/>
            <person name="Hansen A."/>
            <person name="Lass-Flor C."/>
            <person name="Gabaldon T."/>
        </authorList>
    </citation>
    <scope>NUCLEOTIDE SEQUENCE [LARGE SCALE GENOMIC DNA]</scope>
    <source>
        <strain evidence="11 12">CBS 613</strain>
    </source>
</reference>
<dbReference type="Pfam" id="PF01866">
    <property type="entry name" value="Diphthamide_syn"/>
    <property type="match status" value="1"/>
</dbReference>
<feature type="region of interest" description="Disordered" evidence="10">
    <location>
        <begin position="398"/>
        <end position="419"/>
    </location>
</feature>
<keyword evidence="5 9" id="KW-0408">Iron</keyword>
<comment type="subunit">
    <text evidence="7">Component of the 2-(3-amino-3-carboxypropyl)histidine synthase complex composed of DPH1, DPH2, DPH3 and a NADH-dependent reductase, predominantly CBR1.</text>
</comment>
<keyword evidence="6 9" id="KW-0411">Iron-sulfur</keyword>
<dbReference type="GeneID" id="54780913"/>
<comment type="cofactor">
    <cofactor evidence="1">
        <name>[4Fe-4S] cluster</name>
        <dbReference type="ChEBI" id="CHEBI:49883"/>
    </cofactor>
</comment>
<dbReference type="SFLD" id="SFLDF00408">
    <property type="entry name" value="Diphthamide_biosynthesis_famil"/>
    <property type="match status" value="1"/>
</dbReference>
<evidence type="ECO:0000256" key="7">
    <source>
        <dbReference type="ARBA" id="ARBA00034128"/>
    </source>
</evidence>
<evidence type="ECO:0000256" key="10">
    <source>
        <dbReference type="SAM" id="MobiDB-lite"/>
    </source>
</evidence>
<dbReference type="Gene3D" id="3.40.50.11840">
    <property type="entry name" value="Diphthamide synthesis DPH1/DPH2 domain 1"/>
    <property type="match status" value="1"/>
</dbReference>
<dbReference type="NCBIfam" id="TIGR00272">
    <property type="entry name" value="DPH2"/>
    <property type="match status" value="1"/>
</dbReference>
<keyword evidence="9" id="KW-0963">Cytoplasm</keyword>
<dbReference type="AlphaFoldDB" id="A0A642UQW1"/>
<evidence type="ECO:0000256" key="6">
    <source>
        <dbReference type="ARBA" id="ARBA00023014"/>
    </source>
</evidence>
<dbReference type="SFLD" id="SFLDG01121">
    <property type="entry name" value="Diphthamide_biosynthesis"/>
    <property type="match status" value="1"/>
</dbReference>
<dbReference type="GO" id="GO:0051536">
    <property type="term" value="F:iron-sulfur cluster binding"/>
    <property type="evidence" value="ECO:0007669"/>
    <property type="project" value="UniProtKB-KW"/>
</dbReference>
<sequence>MEEPAPAPALSTYQDDTTFARYEEAAKPRDHLSLPQNNSYDDYVVEVTRFYQLGELAANIANSSYNKVTLQFPDELICDSATVVHILQKLVPGRQFWVLADTSYSPCCIDEVAAEHVNADVVVHFGNACLNPVATLPAIYVLGRPQVDLSEVSKALDNYASEEPDTPLIVMGDTQYAWKLNELAGLSKADVVVADVGVDPNSKAEILGHPPHTDKSAYHGLNRVISGITSSEELSAYRLFYLGNPQPPRMLQLSTTFTDVHFHDPQSNTNTVPSLNRRYLNMHKARSAATVGLLLNTLSLAHTRQLLDTLAAKVKASGKKHYMFVVGKPNVAKLANYESIDVWCVVGCDHQGIILDEYNEYFKPIVTPYELMLALKDEMTWTGKWVTDYRSVLEELAEGEDAEEDREIDEDYSDEEPEFDPVTGKFVQSKPLRQQAYLQVTAEADDITETASDAHQLVKKFSTTMTIKNTVSTSAAHLQTRAWTGLGSDWKDDEDYDEEGAVVEQGRGGVARGYDFDRENKT</sequence>
<gene>
    <name evidence="11" type="ORF">DIURU_002262</name>
</gene>
<feature type="region of interest" description="Disordered" evidence="10">
    <location>
        <begin position="486"/>
        <end position="522"/>
    </location>
</feature>
<dbReference type="UniPathway" id="UPA00559"/>
<dbReference type="VEuPathDB" id="FungiDB:DIURU_002262"/>
<proteinExistence type="inferred from homology"/>
<comment type="subcellular location">
    <subcellularLocation>
        <location evidence="9">Cytoplasm</location>
    </subcellularLocation>
</comment>
<organism evidence="11 12">
    <name type="scientific">Diutina rugosa</name>
    <name type="common">Yeast</name>
    <name type="synonym">Candida rugosa</name>
    <dbReference type="NCBI Taxonomy" id="5481"/>
    <lineage>
        <taxon>Eukaryota</taxon>
        <taxon>Fungi</taxon>
        <taxon>Dikarya</taxon>
        <taxon>Ascomycota</taxon>
        <taxon>Saccharomycotina</taxon>
        <taxon>Pichiomycetes</taxon>
        <taxon>Debaryomycetaceae</taxon>
        <taxon>Diutina</taxon>
    </lineage>
</organism>
<comment type="function">
    <text evidence="8">Required for the first step of diphthamide biosynthesis, a post-translational modification of histidine which occurs in elongation factor 2. DPH1 and DPH2 transfer a 3-amino-3-carboxypropyl (ACP) group from S-adenosyl-L-methionine (SAM) to a histidine residue, the reaction is assisted by a reduction system comprising DPH3 and a NADH-dependent reductase, predominantly CBR1. Facilitates the reduction of the catalytic iron-sulfur cluster found in the DPH1 subunit.</text>
</comment>
<evidence type="ECO:0000256" key="9">
    <source>
        <dbReference type="RuleBase" id="RU364133"/>
    </source>
</evidence>
<evidence type="ECO:0000313" key="12">
    <source>
        <dbReference type="Proteomes" id="UP000449547"/>
    </source>
</evidence>
<dbReference type="GO" id="GO:0017183">
    <property type="term" value="P:protein histidyl modification to diphthamide"/>
    <property type="evidence" value="ECO:0007669"/>
    <property type="project" value="UniProtKB-UniPathway"/>
</dbReference>
<accession>A0A642UQW1</accession>
<dbReference type="Gene3D" id="3.40.50.11860">
    <property type="entry name" value="Diphthamide synthesis DPH1/DPH2 domain 3"/>
    <property type="match status" value="1"/>
</dbReference>